<dbReference type="EMBL" id="BMFY01000006">
    <property type="protein sequence ID" value="GGA15156.1"/>
    <property type="molecule type" value="Genomic_DNA"/>
</dbReference>
<reference evidence="12" key="1">
    <citation type="journal article" date="2014" name="Int. J. Syst. Evol. Microbiol.">
        <title>Complete genome sequence of Corynebacterium casei LMG S-19264T (=DSM 44701T), isolated from a smear-ripened cheese.</title>
        <authorList>
            <consortium name="US DOE Joint Genome Institute (JGI-PGF)"/>
            <person name="Walter F."/>
            <person name="Albersmeier A."/>
            <person name="Kalinowski J."/>
            <person name="Ruckert C."/>
        </authorList>
    </citation>
    <scope>NUCLEOTIDE SEQUENCE</scope>
    <source>
        <strain evidence="12">CGMCC 1.12785</strain>
    </source>
</reference>
<evidence type="ECO:0000256" key="2">
    <source>
        <dbReference type="ARBA" id="ARBA00022448"/>
    </source>
</evidence>
<evidence type="ECO:0000256" key="10">
    <source>
        <dbReference type="SAM" id="Phobius"/>
    </source>
</evidence>
<reference evidence="12" key="2">
    <citation type="submission" date="2020-09" db="EMBL/GenBank/DDBJ databases">
        <authorList>
            <person name="Sun Q."/>
            <person name="Zhou Y."/>
        </authorList>
    </citation>
    <scope>NUCLEOTIDE SEQUENCE</scope>
    <source>
        <strain evidence="12">CGMCC 1.12785</strain>
    </source>
</reference>
<comment type="similarity">
    <text evidence="8">Belongs to the TRAP transporter small permease family.</text>
</comment>
<keyword evidence="6 10" id="KW-1133">Transmembrane helix</keyword>
<organism evidence="12 13">
    <name type="scientific">Sediminivirga luteola</name>
    <dbReference type="NCBI Taxonomy" id="1774748"/>
    <lineage>
        <taxon>Bacteria</taxon>
        <taxon>Bacillati</taxon>
        <taxon>Actinomycetota</taxon>
        <taxon>Actinomycetes</taxon>
        <taxon>Micrococcales</taxon>
        <taxon>Brevibacteriaceae</taxon>
        <taxon>Sediminivirga</taxon>
    </lineage>
</organism>
<feature type="transmembrane region" description="Helical" evidence="10">
    <location>
        <begin position="52"/>
        <end position="69"/>
    </location>
</feature>
<feature type="transmembrane region" description="Helical" evidence="10">
    <location>
        <begin position="135"/>
        <end position="160"/>
    </location>
</feature>
<dbReference type="PANTHER" id="PTHR35011:SF2">
    <property type="entry name" value="2,3-DIKETO-L-GULONATE TRAP TRANSPORTER SMALL PERMEASE PROTEIN YIAM"/>
    <property type="match status" value="1"/>
</dbReference>
<evidence type="ECO:0000256" key="4">
    <source>
        <dbReference type="ARBA" id="ARBA00022519"/>
    </source>
</evidence>
<evidence type="ECO:0000313" key="13">
    <source>
        <dbReference type="Proteomes" id="UP000616114"/>
    </source>
</evidence>
<evidence type="ECO:0000256" key="5">
    <source>
        <dbReference type="ARBA" id="ARBA00022692"/>
    </source>
</evidence>
<keyword evidence="3" id="KW-1003">Cell membrane</keyword>
<dbReference type="InterPro" id="IPR055348">
    <property type="entry name" value="DctQ"/>
</dbReference>
<protein>
    <recommendedName>
        <fullName evidence="11">Tripartite ATP-independent periplasmic transporters DctQ component domain-containing protein</fullName>
    </recommendedName>
</protein>
<dbReference type="RefSeq" id="WP_188550557.1">
    <property type="nucleotide sequence ID" value="NZ_BMFY01000006.1"/>
</dbReference>
<feature type="transmembrane region" description="Helical" evidence="10">
    <location>
        <begin position="90"/>
        <end position="115"/>
    </location>
</feature>
<feature type="region of interest" description="Disordered" evidence="9">
    <location>
        <begin position="189"/>
        <end position="214"/>
    </location>
</feature>
<dbReference type="AlphaFoldDB" id="A0A8J2TY48"/>
<dbReference type="InterPro" id="IPR007387">
    <property type="entry name" value="TRAP_DctQ"/>
</dbReference>
<evidence type="ECO:0000256" key="6">
    <source>
        <dbReference type="ARBA" id="ARBA00022989"/>
    </source>
</evidence>
<gene>
    <name evidence="12" type="ORF">GCM10011333_17750</name>
</gene>
<evidence type="ECO:0000256" key="3">
    <source>
        <dbReference type="ARBA" id="ARBA00022475"/>
    </source>
</evidence>
<dbReference type="Pfam" id="PF04290">
    <property type="entry name" value="DctQ"/>
    <property type="match status" value="1"/>
</dbReference>
<dbReference type="GO" id="GO:0022857">
    <property type="term" value="F:transmembrane transporter activity"/>
    <property type="evidence" value="ECO:0007669"/>
    <property type="project" value="TreeGrafter"/>
</dbReference>
<keyword evidence="13" id="KW-1185">Reference proteome</keyword>
<accession>A0A8J2TY48</accession>
<keyword evidence="7 10" id="KW-0472">Membrane</keyword>
<comment type="subcellular location">
    <subcellularLocation>
        <location evidence="1">Cell inner membrane</location>
        <topology evidence="1">Multi-pass membrane protein</topology>
    </subcellularLocation>
</comment>
<dbReference type="GO" id="GO:0005886">
    <property type="term" value="C:plasma membrane"/>
    <property type="evidence" value="ECO:0007669"/>
    <property type="project" value="UniProtKB-SubCell"/>
</dbReference>
<evidence type="ECO:0000256" key="8">
    <source>
        <dbReference type="ARBA" id="ARBA00038436"/>
    </source>
</evidence>
<feature type="transmembrane region" description="Helical" evidence="10">
    <location>
        <begin position="12"/>
        <end position="37"/>
    </location>
</feature>
<sequence length="214" mass="22813">MRSLLTFRWAGVLAEATGYLSAAALLAATGVTLHAVITRYFLGLPTVWQMEVTIYLMMIVAFVGAAYGLKHHAHVGVDLVVEQFRPRGRLVLRTITAVLCLAVVLVVLWTSFQLWHEAYEGGFRSSTAWRAPLAVVYTILPIGMFLVALQYIAMIIEAVLGLAGKVPLSQVALMGASNEAAAIEREAMGAPDAGGKATDGAGGGLGIDDEGDRR</sequence>
<keyword evidence="4" id="KW-0997">Cell inner membrane</keyword>
<keyword evidence="5 10" id="KW-0812">Transmembrane</keyword>
<name>A0A8J2TY48_9MICO</name>
<evidence type="ECO:0000259" key="11">
    <source>
        <dbReference type="Pfam" id="PF04290"/>
    </source>
</evidence>
<feature type="domain" description="Tripartite ATP-independent periplasmic transporters DctQ component" evidence="11">
    <location>
        <begin position="29"/>
        <end position="159"/>
    </location>
</feature>
<evidence type="ECO:0000256" key="7">
    <source>
        <dbReference type="ARBA" id="ARBA00023136"/>
    </source>
</evidence>
<evidence type="ECO:0000256" key="1">
    <source>
        <dbReference type="ARBA" id="ARBA00004429"/>
    </source>
</evidence>
<comment type="caution">
    <text evidence="12">The sequence shown here is derived from an EMBL/GenBank/DDBJ whole genome shotgun (WGS) entry which is preliminary data.</text>
</comment>
<feature type="compositionally biased region" description="Low complexity" evidence="9">
    <location>
        <begin position="189"/>
        <end position="199"/>
    </location>
</feature>
<dbReference type="GO" id="GO:0015740">
    <property type="term" value="P:C4-dicarboxylate transport"/>
    <property type="evidence" value="ECO:0007669"/>
    <property type="project" value="TreeGrafter"/>
</dbReference>
<dbReference type="PANTHER" id="PTHR35011">
    <property type="entry name" value="2,3-DIKETO-L-GULONATE TRAP TRANSPORTER SMALL PERMEASE PROTEIN YIAM"/>
    <property type="match status" value="1"/>
</dbReference>
<dbReference type="Proteomes" id="UP000616114">
    <property type="component" value="Unassembled WGS sequence"/>
</dbReference>
<evidence type="ECO:0000313" key="12">
    <source>
        <dbReference type="EMBL" id="GGA15156.1"/>
    </source>
</evidence>
<evidence type="ECO:0000256" key="9">
    <source>
        <dbReference type="SAM" id="MobiDB-lite"/>
    </source>
</evidence>
<keyword evidence="2" id="KW-0813">Transport</keyword>
<proteinExistence type="inferred from homology"/>